<protein>
    <submittedName>
        <fullName evidence="2">Putative AlkP superfamily phosphohydrolase/phosphomutase</fullName>
    </submittedName>
</protein>
<evidence type="ECO:0000313" key="2">
    <source>
        <dbReference type="EMBL" id="TCP63744.1"/>
    </source>
</evidence>
<dbReference type="GO" id="GO:0016787">
    <property type="term" value="F:hydrolase activity"/>
    <property type="evidence" value="ECO:0007669"/>
    <property type="project" value="UniProtKB-KW"/>
</dbReference>
<comment type="caution">
    <text evidence="2">The sequence shown here is derived from an EMBL/GenBank/DDBJ whole genome shotgun (WGS) entry which is preliminary data.</text>
</comment>
<dbReference type="OrthoDB" id="9779418at2"/>
<evidence type="ECO:0000256" key="1">
    <source>
        <dbReference type="SAM" id="Coils"/>
    </source>
</evidence>
<gene>
    <name evidence="2" type="ORF">EDD57_14718</name>
</gene>
<keyword evidence="1" id="KW-0175">Coiled coil</keyword>
<keyword evidence="3" id="KW-1185">Reference proteome</keyword>
<dbReference type="Proteomes" id="UP000294746">
    <property type="component" value="Unassembled WGS sequence"/>
</dbReference>
<dbReference type="PANTHER" id="PTHR10151">
    <property type="entry name" value="ECTONUCLEOTIDE PYROPHOSPHATASE/PHOSPHODIESTERASE"/>
    <property type="match status" value="1"/>
</dbReference>
<dbReference type="AlphaFoldDB" id="A0A4R2RLC7"/>
<sequence length="462" mass="53170">MARPKVALIGLDCAEPSLVFDRWIHDLPNIKRIMESGVYAPLRSCDPPITVPAWACMMTGKDPGQLGFYGFRNRAGYDYLDVGLVDSSQLNEPTVWDQLGKYGYKSIIMGVPPTYPPKPMKGCLVSCFLTPDQSATHTYPPELQEEIKENVGDYQFDVKHFRTHLVEELTGDIYQMTETRFKTAKYLLEHKEWDFFAMVEMGIDRMHHAFWHYMDETHVLHKPSPYHDVIFRYYQFVDQQIGELLEHIPEGTHVFIVSDHGAKKMDGGFCLNEWLIKEGYLTLKGPVTEPTPLTPDLVNWDKTKAWGYGGYYGRLCLNIKGREPHGTVPFKHAEKLRNEIIQKIKRVRNELGNLMNNKVFKPQKRYTTVKNIPPDLLIYFGDLYWRSVGTVGNGTLFVKENDTGPDGANHDYNGIFIQGIKNRDTRKFRRVDRLHITDVAPTILNIFQLPPMKGILGKAKVW</sequence>
<dbReference type="Pfam" id="PF01663">
    <property type="entry name" value="Phosphodiest"/>
    <property type="match status" value="1"/>
</dbReference>
<dbReference type="SUPFAM" id="SSF53649">
    <property type="entry name" value="Alkaline phosphatase-like"/>
    <property type="match status" value="1"/>
</dbReference>
<name>A0A4R2RLC7_9BACL</name>
<reference evidence="2 3" key="1">
    <citation type="submission" date="2019-03" db="EMBL/GenBank/DDBJ databases">
        <title>Genomic Encyclopedia of Type Strains, Phase IV (KMG-IV): sequencing the most valuable type-strain genomes for metagenomic binning, comparative biology and taxonomic classification.</title>
        <authorList>
            <person name="Goeker M."/>
        </authorList>
    </citation>
    <scope>NUCLEOTIDE SEQUENCE [LARGE SCALE GENOMIC DNA]</scope>
    <source>
        <strain evidence="2 3">DSM 46831</strain>
    </source>
</reference>
<proteinExistence type="predicted"/>
<dbReference type="RefSeq" id="WP_131849743.1">
    <property type="nucleotide sequence ID" value="NZ_SLXV01000047.1"/>
</dbReference>
<evidence type="ECO:0000313" key="3">
    <source>
        <dbReference type="Proteomes" id="UP000294746"/>
    </source>
</evidence>
<keyword evidence="2" id="KW-0378">Hydrolase</keyword>
<dbReference type="InterPro" id="IPR002591">
    <property type="entry name" value="Phosphodiest/P_Trfase"/>
</dbReference>
<dbReference type="InterPro" id="IPR017850">
    <property type="entry name" value="Alkaline_phosphatase_core_sf"/>
</dbReference>
<organism evidence="2 3">
    <name type="scientific">Baia soyae</name>
    <dbReference type="NCBI Taxonomy" id="1544746"/>
    <lineage>
        <taxon>Bacteria</taxon>
        <taxon>Bacillati</taxon>
        <taxon>Bacillota</taxon>
        <taxon>Bacilli</taxon>
        <taxon>Bacillales</taxon>
        <taxon>Thermoactinomycetaceae</taxon>
        <taxon>Baia</taxon>
    </lineage>
</organism>
<feature type="coiled-coil region" evidence="1">
    <location>
        <begin position="330"/>
        <end position="357"/>
    </location>
</feature>
<dbReference type="PANTHER" id="PTHR10151:SF120">
    <property type="entry name" value="BIS(5'-ADENOSYL)-TRIPHOSPHATASE"/>
    <property type="match status" value="1"/>
</dbReference>
<accession>A0A4R2RLC7</accession>
<dbReference type="Gene3D" id="3.40.720.10">
    <property type="entry name" value="Alkaline Phosphatase, subunit A"/>
    <property type="match status" value="1"/>
</dbReference>
<dbReference type="EMBL" id="SLXV01000047">
    <property type="protein sequence ID" value="TCP63744.1"/>
    <property type="molecule type" value="Genomic_DNA"/>
</dbReference>